<evidence type="ECO:0000313" key="2">
    <source>
        <dbReference type="EMBL" id="TPX51652.1"/>
    </source>
</evidence>
<feature type="region of interest" description="Disordered" evidence="1">
    <location>
        <begin position="412"/>
        <end position="440"/>
    </location>
</feature>
<sequence length="994" mass="112108">MGPPKQRGRPTKVTQDSGFTLARKRRQQRKHRPADDVEFDEAGFAAFMFTHPVPSDHVSPVQTHQAEPQHPEPAEDPFEYDKAVKNEDVNYPADPDSDAGTDEEDLEFCVVGAEGQLLTDAASRHHQRERQKFVDFEAHKASLLAEYAKLVTGNLTGCICSVEGCKSASEYQCYTCRSGGALKSTYCKVHARMHWKEYICHKILDASDEPLQSNSRRLDCCEMSPVQSGRIVQLSTQECSEHVICHTCSNHSISSLLMQLGFMVSKFAKPDHAFAVPMVHTALKARIHGTSYESCAGIFFSDSSKSARSKGLYQPFMDAIRFFSGLTHAIQHGTIHATDTVGWGKTVCPMCEGNGDNEYPLVLKQMDGFESARKRAVEFGGGHNHGHYSWARQFWFDPGEDYVAKASKNAKGPAADSLGCSSRHHSGEEERIARKNRNQQSQYDRIVHQGCMHDFFERIFNAKGERLLYCDTVIKMIRKQYPNCELVLSYDVICKEVAHLQQPYMRQSQIEMPYIAVLPSMHAQAHSKECQIKFSPRILAGLGTKLDGEGVERENARLAKSIGLMVGETEGNRELDISLIVEDYNSGKVQSALKIIRHKLDLAYADLAFIESIIGEPTDLSRGSYSTFINENNAWRTNLLKDRHNRKVGITSVEEQMYLLREQADERGRTIRRTQRILQSHVGTNVASKLHRHLQSQYTQLKGLLEELNDLSEETSAVTALQVINELELKGTSEESQIQKYWRGVEDIYHWHHALRNFIKFYEKRVDNQNGQWVRELEAVDACDSPLLCKVAFKVILTRKLKEELGFLERGQDLARHYATSRRPEQHLHIPTLQGVLSEGVVNPSHSLRLRAKLLEKDIRFLMQGADESVVQDALTTHGPAVTAYSDQIRRLGETSPTLLIAHADLWSDFLSVLLCVCRQLVLPKSSHFASSSQFPMAFETGQKIIRFLSHAVLLTVDLVLSQICLSMLIGVARLHLLEDVNRSSHLLVACCSF</sequence>
<evidence type="ECO:0000256" key="1">
    <source>
        <dbReference type="SAM" id="MobiDB-lite"/>
    </source>
</evidence>
<dbReference type="OrthoDB" id="2154279at2759"/>
<reference evidence="2 3" key="1">
    <citation type="journal article" date="2019" name="Sci. Rep.">
        <title>Comparative genomics of chytrid fungi reveal insights into the obligate biotrophic and pathogenic lifestyle of Synchytrium endobioticum.</title>
        <authorList>
            <person name="van de Vossenberg B.T.L.H."/>
            <person name="Warris S."/>
            <person name="Nguyen H.D.T."/>
            <person name="van Gent-Pelzer M.P.E."/>
            <person name="Joly D.L."/>
            <person name="van de Geest H.C."/>
            <person name="Bonants P.J.M."/>
            <person name="Smith D.S."/>
            <person name="Levesque C.A."/>
            <person name="van der Lee T.A.J."/>
        </authorList>
    </citation>
    <scope>NUCLEOTIDE SEQUENCE [LARGE SCALE GENOMIC DNA]</scope>
    <source>
        <strain evidence="2 3">CBS 675.73</strain>
    </source>
</reference>
<dbReference type="Proteomes" id="UP000320333">
    <property type="component" value="Unassembled WGS sequence"/>
</dbReference>
<feature type="compositionally biased region" description="Basic and acidic residues" evidence="1">
    <location>
        <begin position="67"/>
        <end position="77"/>
    </location>
</feature>
<feature type="region of interest" description="Disordered" evidence="1">
    <location>
        <begin position="1"/>
        <end position="36"/>
    </location>
</feature>
<dbReference type="AlphaFoldDB" id="A0A507DJ25"/>
<comment type="caution">
    <text evidence="2">The sequence shown here is derived from an EMBL/GenBank/DDBJ whole genome shotgun (WGS) entry which is preliminary data.</text>
</comment>
<feature type="compositionally biased region" description="Basic residues" evidence="1">
    <location>
        <begin position="22"/>
        <end position="32"/>
    </location>
</feature>
<feature type="region of interest" description="Disordered" evidence="1">
    <location>
        <begin position="51"/>
        <end position="77"/>
    </location>
</feature>
<keyword evidence="3" id="KW-1185">Reference proteome</keyword>
<dbReference type="InterPro" id="IPR040521">
    <property type="entry name" value="KDZ"/>
</dbReference>
<gene>
    <name evidence="2" type="ORF">CcCBS67573_g10007</name>
</gene>
<feature type="compositionally biased region" description="Basic residues" evidence="1">
    <location>
        <begin position="1"/>
        <end position="10"/>
    </location>
</feature>
<dbReference type="EMBL" id="QEAP01001115">
    <property type="protein sequence ID" value="TPX51652.1"/>
    <property type="molecule type" value="Genomic_DNA"/>
</dbReference>
<dbReference type="Gene3D" id="1.20.910.10">
    <property type="entry name" value="Heme oxygenase-like"/>
    <property type="match status" value="1"/>
</dbReference>
<protein>
    <recommendedName>
        <fullName evidence="4">CxC2-like cysteine cluster KDZ transposase-associated domain-containing protein</fullName>
    </recommendedName>
</protein>
<accession>A0A507DJ25</accession>
<dbReference type="InterPro" id="IPR016084">
    <property type="entry name" value="Haem_Oase-like_multi-hlx"/>
</dbReference>
<evidence type="ECO:0008006" key="4">
    <source>
        <dbReference type="Google" id="ProtNLM"/>
    </source>
</evidence>
<name>A0A507DJ25_9FUNG</name>
<evidence type="ECO:0000313" key="3">
    <source>
        <dbReference type="Proteomes" id="UP000320333"/>
    </source>
</evidence>
<organism evidence="2 3">
    <name type="scientific">Chytriomyces confervae</name>
    <dbReference type="NCBI Taxonomy" id="246404"/>
    <lineage>
        <taxon>Eukaryota</taxon>
        <taxon>Fungi</taxon>
        <taxon>Fungi incertae sedis</taxon>
        <taxon>Chytridiomycota</taxon>
        <taxon>Chytridiomycota incertae sedis</taxon>
        <taxon>Chytridiomycetes</taxon>
        <taxon>Chytridiales</taxon>
        <taxon>Chytriomycetaceae</taxon>
        <taxon>Chytriomyces</taxon>
    </lineage>
</organism>
<dbReference type="Pfam" id="PF18758">
    <property type="entry name" value="KDZ"/>
    <property type="match status" value="1"/>
</dbReference>
<proteinExistence type="predicted"/>